<keyword evidence="3" id="KW-0808">Transferase</keyword>
<proteinExistence type="inferred from homology"/>
<dbReference type="Pfam" id="PF01098">
    <property type="entry name" value="FTSW_RODA_SPOVE"/>
    <property type="match status" value="1"/>
</dbReference>
<keyword evidence="5" id="KW-0133">Cell shape</keyword>
<comment type="catalytic activity">
    <reaction evidence="15">
        <text>[GlcNAc-(1-&gt;4)-Mur2Ac(oyl-L-Ala-gamma-D-Glu-L-Lys-D-Ala-D-Ala)](n)-di-trans,octa-cis-undecaprenyl diphosphate + beta-D-GlcNAc-(1-&gt;4)-Mur2Ac(oyl-L-Ala-gamma-D-Glu-L-Lys-D-Ala-D-Ala)-di-trans,octa-cis-undecaprenyl diphosphate = [GlcNAc-(1-&gt;4)-Mur2Ac(oyl-L-Ala-gamma-D-Glu-L-Lys-D-Ala-D-Ala)](n+1)-di-trans,octa-cis-undecaprenyl diphosphate + di-trans,octa-cis-undecaprenyl diphosphate + H(+)</text>
        <dbReference type="Rhea" id="RHEA:23708"/>
        <dbReference type="Rhea" id="RHEA-COMP:9602"/>
        <dbReference type="Rhea" id="RHEA-COMP:9603"/>
        <dbReference type="ChEBI" id="CHEBI:15378"/>
        <dbReference type="ChEBI" id="CHEBI:58405"/>
        <dbReference type="ChEBI" id="CHEBI:60033"/>
        <dbReference type="ChEBI" id="CHEBI:78435"/>
        <dbReference type="EC" id="2.4.99.28"/>
    </reaction>
</comment>
<comment type="subcellular location">
    <subcellularLocation>
        <location evidence="1">Membrane</location>
        <topology evidence="1">Multi-pass membrane protein</topology>
    </subcellularLocation>
</comment>
<evidence type="ECO:0000256" key="1">
    <source>
        <dbReference type="ARBA" id="ARBA00004141"/>
    </source>
</evidence>
<gene>
    <name evidence="17" type="ORF">HELGO_WM32112</name>
</gene>
<feature type="transmembrane region" description="Helical" evidence="16">
    <location>
        <begin position="344"/>
        <end position="365"/>
    </location>
</feature>
<evidence type="ECO:0000256" key="5">
    <source>
        <dbReference type="ARBA" id="ARBA00022960"/>
    </source>
</evidence>
<evidence type="ECO:0000256" key="3">
    <source>
        <dbReference type="ARBA" id="ARBA00022679"/>
    </source>
</evidence>
<dbReference type="GO" id="GO:0009252">
    <property type="term" value="P:peptidoglycan biosynthetic process"/>
    <property type="evidence" value="ECO:0007669"/>
    <property type="project" value="UniProtKB-KW"/>
</dbReference>
<feature type="transmembrane region" description="Helical" evidence="16">
    <location>
        <begin position="101"/>
        <end position="125"/>
    </location>
</feature>
<keyword evidence="8 16" id="KW-0472">Membrane</keyword>
<evidence type="ECO:0000256" key="16">
    <source>
        <dbReference type="SAM" id="Phobius"/>
    </source>
</evidence>
<evidence type="ECO:0000256" key="10">
    <source>
        <dbReference type="ARBA" id="ARBA00033270"/>
    </source>
</evidence>
<feature type="transmembrane region" description="Helical" evidence="16">
    <location>
        <begin position="175"/>
        <end position="207"/>
    </location>
</feature>
<dbReference type="GO" id="GO:0015648">
    <property type="term" value="F:lipid-linked peptidoglycan transporter activity"/>
    <property type="evidence" value="ECO:0007669"/>
    <property type="project" value="TreeGrafter"/>
</dbReference>
<dbReference type="PANTHER" id="PTHR30474:SF2">
    <property type="entry name" value="PEPTIDOGLYCAN GLYCOSYLTRANSFERASE FTSW-RELATED"/>
    <property type="match status" value="1"/>
</dbReference>
<dbReference type="EMBL" id="CACVAP010000024">
    <property type="protein sequence ID" value="CAA6799701.1"/>
    <property type="molecule type" value="Genomic_DNA"/>
</dbReference>
<evidence type="ECO:0000256" key="6">
    <source>
        <dbReference type="ARBA" id="ARBA00022984"/>
    </source>
</evidence>
<dbReference type="GO" id="GO:0008955">
    <property type="term" value="F:peptidoglycan glycosyltransferase activity"/>
    <property type="evidence" value="ECO:0007669"/>
    <property type="project" value="UniProtKB-EC"/>
</dbReference>
<keyword evidence="4 16" id="KW-0812">Transmembrane</keyword>
<feature type="transmembrane region" description="Helical" evidence="16">
    <location>
        <begin position="69"/>
        <end position="89"/>
    </location>
</feature>
<feature type="transmembrane region" description="Helical" evidence="16">
    <location>
        <begin position="39"/>
        <end position="57"/>
    </location>
</feature>
<evidence type="ECO:0000313" key="17">
    <source>
        <dbReference type="EMBL" id="CAA6799701.1"/>
    </source>
</evidence>
<dbReference type="EC" id="2.4.99.28" evidence="14"/>
<keyword evidence="2" id="KW-0328">Glycosyltransferase</keyword>
<evidence type="ECO:0000256" key="4">
    <source>
        <dbReference type="ARBA" id="ARBA00022692"/>
    </source>
</evidence>
<evidence type="ECO:0000256" key="9">
    <source>
        <dbReference type="ARBA" id="ARBA00032370"/>
    </source>
</evidence>
<dbReference type="PANTHER" id="PTHR30474">
    <property type="entry name" value="CELL CYCLE PROTEIN"/>
    <property type="match status" value="1"/>
</dbReference>
<organism evidence="17">
    <name type="scientific">uncultured Sulfurovum sp</name>
    <dbReference type="NCBI Taxonomy" id="269237"/>
    <lineage>
        <taxon>Bacteria</taxon>
        <taxon>Pseudomonadati</taxon>
        <taxon>Campylobacterota</taxon>
        <taxon>Epsilonproteobacteria</taxon>
        <taxon>Campylobacterales</taxon>
        <taxon>Sulfurovaceae</taxon>
        <taxon>Sulfurovum</taxon>
        <taxon>environmental samples</taxon>
    </lineage>
</organism>
<dbReference type="GO" id="GO:0008360">
    <property type="term" value="P:regulation of cell shape"/>
    <property type="evidence" value="ECO:0007669"/>
    <property type="project" value="UniProtKB-KW"/>
</dbReference>
<evidence type="ECO:0000256" key="7">
    <source>
        <dbReference type="ARBA" id="ARBA00022989"/>
    </source>
</evidence>
<dbReference type="InterPro" id="IPR001182">
    <property type="entry name" value="FtsW/RodA"/>
</dbReference>
<evidence type="ECO:0000256" key="8">
    <source>
        <dbReference type="ARBA" id="ARBA00023136"/>
    </source>
</evidence>
<evidence type="ECO:0000256" key="13">
    <source>
        <dbReference type="ARBA" id="ARBA00041418"/>
    </source>
</evidence>
<feature type="transmembrane region" description="Helical" evidence="16">
    <location>
        <begin position="145"/>
        <end position="163"/>
    </location>
</feature>
<protein>
    <recommendedName>
        <fullName evidence="12">Probable peptidoglycan glycosyltransferase FtsW</fullName>
        <ecNumber evidence="14">2.4.99.28</ecNumber>
    </recommendedName>
    <alternativeName>
        <fullName evidence="13">Cell division protein FtsW</fullName>
    </alternativeName>
    <alternativeName>
        <fullName evidence="10">Cell wall polymerase</fullName>
    </alternativeName>
    <alternativeName>
        <fullName evidence="9">Peptidoglycan polymerase</fullName>
    </alternativeName>
</protein>
<reference evidence="17" key="1">
    <citation type="submission" date="2020-01" db="EMBL/GenBank/DDBJ databases">
        <authorList>
            <person name="Meier V. D."/>
            <person name="Meier V D."/>
        </authorList>
    </citation>
    <scope>NUCLEOTIDE SEQUENCE</scope>
    <source>
        <strain evidence="17">HLG_WM_MAG_06</strain>
    </source>
</reference>
<feature type="transmembrane region" description="Helical" evidence="16">
    <location>
        <begin position="6"/>
        <end position="27"/>
    </location>
</feature>
<keyword evidence="7 16" id="KW-1133">Transmembrane helix</keyword>
<feature type="transmembrane region" description="Helical" evidence="16">
    <location>
        <begin position="310"/>
        <end position="332"/>
    </location>
</feature>
<sequence length="375" mass="41708">MIDKPLFGATVILLVLGLIMSYSLSSYVVMKYGYTDMHFFIRQFIAVFIGISLMIGLSKLDPDKWFKPIGMMLFLTFLMVLLVMPLLSESLVRSVGGAKRWINLGSVSITPVEFYKVGFLMFISWSLVRTRLPQGKMNLKPELKIFIPYIFILVLSTLLIAVFQKDLGQTVVITLTLIILFILVGSSFRFFSILAGLGLTGLTILILTQPHRVKRVKEWFLSFDNEANRLETYQISNSLDAIQHGGLLGEGLGNGQYKLGYLSEVNTDFILAGIAEELGFLAIIAITFTMFFIIFRIFKIAAKVESPTYYLFCVGAALLITFSFLINSFGISGITPIKGIAVPFLSYGGSQVIASSLSIGLVLMISKKVSRRTRA</sequence>
<keyword evidence="17" id="KW-0131">Cell cycle</keyword>
<evidence type="ECO:0000256" key="11">
    <source>
        <dbReference type="ARBA" id="ARBA00038053"/>
    </source>
</evidence>
<name>A0A6S6S0T7_9BACT</name>
<keyword evidence="6" id="KW-0573">Peptidoglycan synthesis</keyword>
<evidence type="ECO:0000256" key="15">
    <source>
        <dbReference type="ARBA" id="ARBA00049902"/>
    </source>
</evidence>
<evidence type="ECO:0000256" key="14">
    <source>
        <dbReference type="ARBA" id="ARBA00044770"/>
    </source>
</evidence>
<feature type="transmembrane region" description="Helical" evidence="16">
    <location>
        <begin position="278"/>
        <end position="298"/>
    </location>
</feature>
<dbReference type="GO" id="GO:0032153">
    <property type="term" value="C:cell division site"/>
    <property type="evidence" value="ECO:0007669"/>
    <property type="project" value="TreeGrafter"/>
</dbReference>
<dbReference type="GO" id="GO:0051301">
    <property type="term" value="P:cell division"/>
    <property type="evidence" value="ECO:0007669"/>
    <property type="project" value="UniProtKB-KW"/>
</dbReference>
<keyword evidence="17" id="KW-0132">Cell division</keyword>
<accession>A0A6S6S0T7</accession>
<evidence type="ECO:0000256" key="2">
    <source>
        <dbReference type="ARBA" id="ARBA00022676"/>
    </source>
</evidence>
<dbReference type="AlphaFoldDB" id="A0A6S6S0T7"/>
<dbReference type="GO" id="GO:0005886">
    <property type="term" value="C:plasma membrane"/>
    <property type="evidence" value="ECO:0007669"/>
    <property type="project" value="TreeGrafter"/>
</dbReference>
<evidence type="ECO:0000256" key="12">
    <source>
        <dbReference type="ARBA" id="ARBA00041185"/>
    </source>
</evidence>
<comment type="similarity">
    <text evidence="11">Belongs to the SEDS family. FtsW subfamily.</text>
</comment>